<sequence>MITIVPRRRRLVAFVSAVYFDNLFFLFVALTKILSYLGMSTFPWVPICATLVGRFPSRILISSPRQSKIGTRLHRARSPQQHANQHQSHTGSLPAWFSIIGRPGRREPHQQLGMLSSSKACFFLSYPFDLVA</sequence>
<proteinExistence type="predicted"/>
<feature type="transmembrane region" description="Helical" evidence="1">
    <location>
        <begin position="12"/>
        <end position="30"/>
    </location>
</feature>
<evidence type="ECO:0000313" key="2">
    <source>
        <dbReference type="EMBL" id="MBA4626309.1"/>
    </source>
</evidence>
<reference evidence="2" key="2">
    <citation type="submission" date="2020-07" db="EMBL/GenBank/DDBJ databases">
        <authorList>
            <person name="Vera ALvarez R."/>
            <person name="Arias-Moreno D.M."/>
            <person name="Jimenez-Jacinto V."/>
            <person name="Jimenez-Bremont J.F."/>
            <person name="Swaminathan K."/>
            <person name="Moose S.P."/>
            <person name="Guerrero-Gonzalez M.L."/>
            <person name="Marino-Ramirez L."/>
            <person name="Landsman D."/>
            <person name="Rodriguez-Kessler M."/>
            <person name="Delgado-Sanchez P."/>
        </authorList>
    </citation>
    <scope>NUCLEOTIDE SEQUENCE</scope>
    <source>
        <tissue evidence="2">Cladode</tissue>
    </source>
</reference>
<keyword evidence="1" id="KW-0812">Transmembrane</keyword>
<accession>A0A7C9D1G2</accession>
<name>A0A7C9D1G2_OPUST</name>
<keyword evidence="1" id="KW-0472">Membrane</keyword>
<protein>
    <submittedName>
        <fullName evidence="2">Uncharacterized protein</fullName>
    </submittedName>
</protein>
<keyword evidence="1" id="KW-1133">Transmembrane helix</keyword>
<organism evidence="2">
    <name type="scientific">Opuntia streptacantha</name>
    <name type="common">Prickly pear cactus</name>
    <name type="synonym">Opuntia cardona</name>
    <dbReference type="NCBI Taxonomy" id="393608"/>
    <lineage>
        <taxon>Eukaryota</taxon>
        <taxon>Viridiplantae</taxon>
        <taxon>Streptophyta</taxon>
        <taxon>Embryophyta</taxon>
        <taxon>Tracheophyta</taxon>
        <taxon>Spermatophyta</taxon>
        <taxon>Magnoliopsida</taxon>
        <taxon>eudicotyledons</taxon>
        <taxon>Gunneridae</taxon>
        <taxon>Pentapetalae</taxon>
        <taxon>Caryophyllales</taxon>
        <taxon>Cactineae</taxon>
        <taxon>Cactaceae</taxon>
        <taxon>Opuntioideae</taxon>
        <taxon>Opuntia</taxon>
    </lineage>
</organism>
<dbReference type="AlphaFoldDB" id="A0A7C9D1G2"/>
<reference evidence="2" key="1">
    <citation type="journal article" date="2013" name="J. Plant Res.">
        <title>Effect of fungi and light on seed germination of three Opuntia species from semiarid lands of central Mexico.</title>
        <authorList>
            <person name="Delgado-Sanchez P."/>
            <person name="Jimenez-Bremont J.F."/>
            <person name="Guerrero-Gonzalez Mde L."/>
            <person name="Flores J."/>
        </authorList>
    </citation>
    <scope>NUCLEOTIDE SEQUENCE</scope>
    <source>
        <tissue evidence="2">Cladode</tissue>
    </source>
</reference>
<evidence type="ECO:0000256" key="1">
    <source>
        <dbReference type="SAM" id="Phobius"/>
    </source>
</evidence>
<dbReference type="EMBL" id="GISG01055948">
    <property type="protein sequence ID" value="MBA4626309.1"/>
    <property type="molecule type" value="Transcribed_RNA"/>
</dbReference>